<dbReference type="Proteomes" id="UP001174934">
    <property type="component" value="Unassembled WGS sequence"/>
</dbReference>
<dbReference type="SUPFAM" id="SSF53137">
    <property type="entry name" value="Translational machinery components"/>
    <property type="match status" value="1"/>
</dbReference>
<dbReference type="InterPro" id="IPR038069">
    <property type="entry name" value="Pelota/DOM34_N"/>
</dbReference>
<evidence type="ECO:0000256" key="7">
    <source>
        <dbReference type="SAM" id="MobiDB-lite"/>
    </source>
</evidence>
<feature type="compositionally biased region" description="Acidic residues" evidence="7">
    <location>
        <begin position="380"/>
        <end position="393"/>
    </location>
</feature>
<evidence type="ECO:0000256" key="1">
    <source>
        <dbReference type="ARBA" id="ARBA00001968"/>
    </source>
</evidence>
<dbReference type="SUPFAM" id="SSF55315">
    <property type="entry name" value="L30e-like"/>
    <property type="match status" value="1"/>
</dbReference>
<dbReference type="InterPro" id="IPR005142">
    <property type="entry name" value="eRF1_3"/>
</dbReference>
<dbReference type="Gene3D" id="3.30.420.60">
    <property type="entry name" value="eRF1 domain 2"/>
    <property type="match status" value="1"/>
</dbReference>
<dbReference type="GO" id="GO:0070481">
    <property type="term" value="P:nuclear-transcribed mRNA catabolic process, non-stop decay"/>
    <property type="evidence" value="ECO:0007669"/>
    <property type="project" value="InterPro"/>
</dbReference>
<comment type="caution">
    <text evidence="9">The sequence shown here is derived from an EMBL/GenBank/DDBJ whole genome shotgun (WGS) entry which is preliminary data.</text>
</comment>
<sequence length="401" mass="43885">MRFVSKKQTIRAIDAEAGVALLPTDPEDMWHANNLIAIDDVIRAPAVRKVTQTSSTGSTISERVHTDLTIKVKSTSFDPAASTLQVLGTVIVENSFVAVGQHHTLDLELDRPFTIWKSFGWDSVALQQLQEALNGDNEDAVVAVVMQDGLANICLISEFRTVVKQRVEVVIPKKRSTAKEMASGMTSFYEKTLAELLNAVDFTNPRTLLLAGPGFYAQDFRTFMQSEGARREDKRLQRVAREAVVVHASTGEVNSLNQVLKSPQVQATMLDKRFARETVLMDKIEAMVRANNGRAWYGASPVEKAVQEGAVGKGGGILLVNNAFFRSLDIPTRKRYVALVDKVKQDGGEAKILSSDHASGKRLDCLGGIAAILTYPMHDLDDDDDDEGGDDNGEMGAGFEF</sequence>
<evidence type="ECO:0000256" key="2">
    <source>
        <dbReference type="ARBA" id="ARBA00004496"/>
    </source>
</evidence>
<dbReference type="GO" id="GO:0005737">
    <property type="term" value="C:cytoplasm"/>
    <property type="evidence" value="ECO:0007669"/>
    <property type="project" value="UniProtKB-SubCell"/>
</dbReference>
<accession>A0AA39XNT4</accession>
<evidence type="ECO:0000256" key="3">
    <source>
        <dbReference type="ARBA" id="ARBA00009504"/>
    </source>
</evidence>
<dbReference type="InterPro" id="IPR004405">
    <property type="entry name" value="TF_pelota"/>
</dbReference>
<dbReference type="NCBIfam" id="TIGR00111">
    <property type="entry name" value="pelota"/>
    <property type="match status" value="1"/>
</dbReference>
<name>A0AA39XNT4_9PEZI</name>
<dbReference type="GO" id="GO:0046872">
    <property type="term" value="F:metal ion binding"/>
    <property type="evidence" value="ECO:0007669"/>
    <property type="project" value="UniProtKB-KW"/>
</dbReference>
<comment type="similarity">
    <text evidence="3 6">Belongs to the eukaryotic release factor 1 family. Pelota subfamily.</text>
</comment>
<evidence type="ECO:0000256" key="6">
    <source>
        <dbReference type="RuleBase" id="RU362019"/>
    </source>
</evidence>
<comment type="function">
    <text evidence="6">Component of the Dom34-Hbs1 complex, a complex that recognizes stalled ribosomes and triggers the No-Go Decay (NGD) pathway (PubMed:20890290). In the Dom34-Hbs1 complex, dom34 recognizes ribosomes stalled at the 3' end of an mRNA and engages stalled ribosomes by destabilizing mRNA in the mRNA channel. Following ribosome-binding, the Dom34-Hbs1 complex promotes the disassembly of stalled ribosomes, followed by degradation of damaged mRNAs as part of the NGD pathway.</text>
</comment>
<evidence type="ECO:0000313" key="9">
    <source>
        <dbReference type="EMBL" id="KAK0637454.1"/>
    </source>
</evidence>
<feature type="domain" description="eRF1/Pelota-like N-terminal" evidence="8">
    <location>
        <begin position="6"/>
        <end position="134"/>
    </location>
</feature>
<dbReference type="InterPro" id="IPR005140">
    <property type="entry name" value="eRF1_Pelota-like_N"/>
</dbReference>
<dbReference type="EMBL" id="JAULSR010000001">
    <property type="protein sequence ID" value="KAK0637454.1"/>
    <property type="molecule type" value="Genomic_DNA"/>
</dbReference>
<dbReference type="InterPro" id="IPR029064">
    <property type="entry name" value="Ribosomal_eL30-like_sf"/>
</dbReference>
<keyword evidence="4 6" id="KW-0963">Cytoplasm</keyword>
<dbReference type="Gene3D" id="2.30.30.870">
    <property type="entry name" value="Pelota, domain A"/>
    <property type="match status" value="1"/>
</dbReference>
<protein>
    <recommendedName>
        <fullName evidence="6">Protein DOM34 homolog</fullName>
    </recommendedName>
</protein>
<dbReference type="Pfam" id="PF03465">
    <property type="entry name" value="eRF1_3"/>
    <property type="match status" value="1"/>
</dbReference>
<dbReference type="FunFam" id="2.30.30.870:FF:000001">
    <property type="entry name" value="Protein pelota homolog"/>
    <property type="match status" value="1"/>
</dbReference>
<dbReference type="SMART" id="SM01194">
    <property type="entry name" value="eRF1_1"/>
    <property type="match status" value="1"/>
</dbReference>
<comment type="cofactor">
    <cofactor evidence="1 6">
        <name>a divalent metal cation</name>
        <dbReference type="ChEBI" id="CHEBI:60240"/>
    </cofactor>
</comment>
<dbReference type="AlphaFoldDB" id="A0AA39XNT4"/>
<organism evidence="9 10">
    <name type="scientific">Bombardia bombarda</name>
    <dbReference type="NCBI Taxonomy" id="252184"/>
    <lineage>
        <taxon>Eukaryota</taxon>
        <taxon>Fungi</taxon>
        <taxon>Dikarya</taxon>
        <taxon>Ascomycota</taxon>
        <taxon>Pezizomycotina</taxon>
        <taxon>Sordariomycetes</taxon>
        <taxon>Sordariomycetidae</taxon>
        <taxon>Sordariales</taxon>
        <taxon>Lasiosphaeriaceae</taxon>
        <taxon>Bombardia</taxon>
    </lineage>
</organism>
<evidence type="ECO:0000256" key="5">
    <source>
        <dbReference type="ARBA" id="ARBA00022723"/>
    </source>
</evidence>
<keyword evidence="5 6" id="KW-0479">Metal-binding</keyword>
<proteinExistence type="inferred from homology"/>
<dbReference type="PANTHER" id="PTHR10853">
    <property type="entry name" value="PELOTA"/>
    <property type="match status" value="1"/>
</dbReference>
<dbReference type="InterPro" id="IPR005141">
    <property type="entry name" value="eRF1_2"/>
</dbReference>
<dbReference type="Gene3D" id="3.30.1330.30">
    <property type="match status" value="1"/>
</dbReference>
<evidence type="ECO:0000313" key="10">
    <source>
        <dbReference type="Proteomes" id="UP001174934"/>
    </source>
</evidence>
<dbReference type="GO" id="GO:0070651">
    <property type="term" value="P:nonfunctional rRNA decay"/>
    <property type="evidence" value="ECO:0007669"/>
    <property type="project" value="TreeGrafter"/>
</dbReference>
<dbReference type="Pfam" id="PF03464">
    <property type="entry name" value="eRF1_2"/>
    <property type="match status" value="1"/>
</dbReference>
<keyword evidence="10" id="KW-1185">Reference proteome</keyword>
<dbReference type="GO" id="GO:0071025">
    <property type="term" value="P:RNA surveillance"/>
    <property type="evidence" value="ECO:0007669"/>
    <property type="project" value="InterPro"/>
</dbReference>
<dbReference type="PANTHER" id="PTHR10853:SF0">
    <property type="entry name" value="PROTEIN PELOTA HOMOLOG"/>
    <property type="match status" value="1"/>
</dbReference>
<feature type="region of interest" description="Disordered" evidence="7">
    <location>
        <begin position="380"/>
        <end position="401"/>
    </location>
</feature>
<dbReference type="InterPro" id="IPR042226">
    <property type="entry name" value="eFR1_2_sf"/>
</dbReference>
<comment type="subcellular location">
    <subcellularLocation>
        <location evidence="2 6">Cytoplasm</location>
    </subcellularLocation>
</comment>
<dbReference type="InterPro" id="IPR058547">
    <property type="entry name" value="Pelota_N"/>
</dbReference>
<evidence type="ECO:0000259" key="8">
    <source>
        <dbReference type="SMART" id="SM01194"/>
    </source>
</evidence>
<reference evidence="9" key="1">
    <citation type="submission" date="2023-06" db="EMBL/GenBank/DDBJ databases">
        <title>Genome-scale phylogeny and comparative genomics of the fungal order Sordariales.</title>
        <authorList>
            <consortium name="Lawrence Berkeley National Laboratory"/>
            <person name="Hensen N."/>
            <person name="Bonometti L."/>
            <person name="Westerberg I."/>
            <person name="Brannstrom I.O."/>
            <person name="Guillou S."/>
            <person name="Cros-Aarteil S."/>
            <person name="Calhoun S."/>
            <person name="Haridas S."/>
            <person name="Kuo A."/>
            <person name="Mondo S."/>
            <person name="Pangilinan J."/>
            <person name="Riley R."/>
            <person name="LaButti K."/>
            <person name="Andreopoulos B."/>
            <person name="Lipzen A."/>
            <person name="Chen C."/>
            <person name="Yanf M."/>
            <person name="Daum C."/>
            <person name="Ng V."/>
            <person name="Clum A."/>
            <person name="Steindorff A."/>
            <person name="Ohm R."/>
            <person name="Martin F."/>
            <person name="Silar P."/>
            <person name="Natvig D."/>
            <person name="Lalanne C."/>
            <person name="Gautier V."/>
            <person name="Ament-velasquez S.L."/>
            <person name="Kruys A."/>
            <person name="Hutchinson M.I."/>
            <person name="Powell A.J."/>
            <person name="Barry K."/>
            <person name="Miller A.N."/>
            <person name="Grigoriev I.V."/>
            <person name="Debuchy R."/>
            <person name="Gladieux P."/>
            <person name="Thoren M.H."/>
            <person name="Johannesson H."/>
        </authorList>
    </citation>
    <scope>NUCLEOTIDE SEQUENCE</scope>
    <source>
        <strain evidence="9">SMH3391-2</strain>
    </source>
</reference>
<dbReference type="GO" id="GO:0032790">
    <property type="term" value="P:ribosome disassembly"/>
    <property type="evidence" value="ECO:0007669"/>
    <property type="project" value="TreeGrafter"/>
</dbReference>
<dbReference type="SUPFAM" id="SSF159065">
    <property type="entry name" value="Dom34/Pelota N-terminal domain-like"/>
    <property type="match status" value="1"/>
</dbReference>
<evidence type="ECO:0000256" key="4">
    <source>
        <dbReference type="ARBA" id="ARBA00022490"/>
    </source>
</evidence>
<dbReference type="FunFam" id="3.30.1330.30:FF:000008">
    <property type="entry name" value="Protein pelota homolog"/>
    <property type="match status" value="1"/>
</dbReference>
<gene>
    <name evidence="9" type="ORF">B0T17DRAFT_482531</name>
</gene>
<dbReference type="GO" id="GO:0070966">
    <property type="term" value="P:nuclear-transcribed mRNA catabolic process, no-go decay"/>
    <property type="evidence" value="ECO:0007669"/>
    <property type="project" value="InterPro"/>
</dbReference>
<dbReference type="Pfam" id="PF26356">
    <property type="entry name" value="Pelota_N"/>
    <property type="match status" value="1"/>
</dbReference>